<feature type="compositionally biased region" description="Low complexity" evidence="1">
    <location>
        <begin position="331"/>
        <end position="340"/>
    </location>
</feature>
<evidence type="ECO:0000256" key="1">
    <source>
        <dbReference type="SAM" id="MobiDB-lite"/>
    </source>
</evidence>
<name>A0AAW5JZA7_BIFAD</name>
<proteinExistence type="predicted"/>
<dbReference type="CDD" id="cd17792">
    <property type="entry name" value="CtkA"/>
    <property type="match status" value="1"/>
</dbReference>
<reference evidence="2" key="1">
    <citation type="submission" date="2022-06" db="EMBL/GenBank/DDBJ databases">
        <title>Isolation of gut microbiota from human fecal samples.</title>
        <authorList>
            <person name="Pamer E.G."/>
            <person name="Barat B."/>
            <person name="Waligurski E."/>
            <person name="Medina S."/>
            <person name="Paddock L."/>
            <person name="Mostad J."/>
        </authorList>
    </citation>
    <scope>NUCLEOTIDE SEQUENCE</scope>
    <source>
        <strain evidence="2">SL.1.01</strain>
    </source>
</reference>
<dbReference type="AlphaFoldDB" id="A0AAW5JZA7"/>
<accession>A0AAW5JZA7</accession>
<gene>
    <name evidence="2" type="ORF">NE692_07975</name>
</gene>
<organism evidence="2 3">
    <name type="scientific">Bifidobacterium adolescentis</name>
    <dbReference type="NCBI Taxonomy" id="1680"/>
    <lineage>
        <taxon>Bacteria</taxon>
        <taxon>Bacillati</taxon>
        <taxon>Actinomycetota</taxon>
        <taxon>Actinomycetes</taxon>
        <taxon>Bifidobacteriales</taxon>
        <taxon>Bifidobacteriaceae</taxon>
        <taxon>Bifidobacterium</taxon>
    </lineage>
</organism>
<feature type="region of interest" description="Disordered" evidence="1">
    <location>
        <begin position="314"/>
        <end position="347"/>
    </location>
</feature>
<dbReference type="Gene3D" id="3.30.200.120">
    <property type="match status" value="1"/>
</dbReference>
<dbReference type="Proteomes" id="UP001206013">
    <property type="component" value="Unassembled WGS sequence"/>
</dbReference>
<protein>
    <submittedName>
        <fullName evidence="2">HipA domain-containing protein</fullName>
    </submittedName>
</protein>
<dbReference type="GO" id="GO:0016301">
    <property type="term" value="F:kinase activity"/>
    <property type="evidence" value="ECO:0007669"/>
    <property type="project" value="UniProtKB-KW"/>
</dbReference>
<dbReference type="Gene3D" id="1.10.1070.20">
    <property type="match status" value="1"/>
</dbReference>
<comment type="caution">
    <text evidence="2">The sequence shown here is derived from an EMBL/GenBank/DDBJ whole genome shotgun (WGS) entry which is preliminary data.</text>
</comment>
<evidence type="ECO:0000313" key="3">
    <source>
        <dbReference type="Proteomes" id="UP001206013"/>
    </source>
</evidence>
<dbReference type="EMBL" id="JANFYM010000008">
    <property type="protein sequence ID" value="MCQ4793392.1"/>
    <property type="molecule type" value="Genomic_DNA"/>
</dbReference>
<evidence type="ECO:0000313" key="2">
    <source>
        <dbReference type="EMBL" id="MCQ4793392.1"/>
    </source>
</evidence>
<dbReference type="RefSeq" id="WP_138297118.1">
    <property type="nucleotide sequence ID" value="NZ_JADMXN010000008.1"/>
</dbReference>
<feature type="compositionally biased region" description="Pro residues" evidence="1">
    <location>
        <begin position="317"/>
        <end position="330"/>
    </location>
</feature>
<sequence length="347" mass="38865">MNLMIDIHDFESCETSGQFYGGNAGRKIGLVWRDSDWLVKFPGTTRNLHGSVPSYTTAPLSEWLGSHVYGALGIPVHETVLGIRDGRIVCACRDFTFPDSRLVNFHDLKNSLSDDEPGFTEDASTGSGVVLADVRSAIHRIPVLRSIDGVSDRFWDMFVVDAFIRNIDRNNTNWGILRNPRGEFSLAPVYDNGNSFNNKRTESGIERRLANPDLIRQDALDVRSCYVTDKGAPIAPLKYIMSGQDEECTKALDRFMERYDPRSLHDLLDSVPSTSHGLTVAPEGFHDYHRRVCDYRYEHAFVEAWRELHPAVGFPSRPEPSEPLPDPDPSIVPSSSSAPIRFDGPGR</sequence>